<dbReference type="Gene3D" id="2.60.130.10">
    <property type="entry name" value="Aromatic compound dioxygenase"/>
    <property type="match status" value="1"/>
</dbReference>
<evidence type="ECO:0000256" key="1">
    <source>
        <dbReference type="SAM" id="SignalP"/>
    </source>
</evidence>
<organism evidence="3 4">
    <name type="scientific">Folsomia candida</name>
    <name type="common">Springtail</name>
    <dbReference type="NCBI Taxonomy" id="158441"/>
    <lineage>
        <taxon>Eukaryota</taxon>
        <taxon>Metazoa</taxon>
        <taxon>Ecdysozoa</taxon>
        <taxon>Arthropoda</taxon>
        <taxon>Hexapoda</taxon>
        <taxon>Collembola</taxon>
        <taxon>Entomobryomorpha</taxon>
        <taxon>Isotomoidea</taxon>
        <taxon>Isotomidae</taxon>
        <taxon>Proisotominae</taxon>
        <taxon>Folsomia</taxon>
    </lineage>
</organism>
<dbReference type="OMA" id="MARNETF"/>
<evidence type="ECO:0000313" key="3">
    <source>
        <dbReference type="EMBL" id="OXA57944.1"/>
    </source>
</evidence>
<keyword evidence="1" id="KW-0732">Signal</keyword>
<accession>A0A226ELQ7</accession>
<dbReference type="Pfam" id="PF00775">
    <property type="entry name" value="Dioxygenase_C"/>
    <property type="match status" value="1"/>
</dbReference>
<gene>
    <name evidence="3" type="ORF">Fcan01_07409</name>
</gene>
<dbReference type="InterPro" id="IPR015889">
    <property type="entry name" value="Intradiol_dOase_core"/>
</dbReference>
<evidence type="ECO:0000313" key="4">
    <source>
        <dbReference type="Proteomes" id="UP000198287"/>
    </source>
</evidence>
<proteinExistence type="predicted"/>
<dbReference type="InterPro" id="IPR000627">
    <property type="entry name" value="Intradiol_dOase_C"/>
</dbReference>
<feature type="domain" description="Intradiol ring-cleavage dioxygenases" evidence="2">
    <location>
        <begin position="60"/>
        <end position="192"/>
    </location>
</feature>
<dbReference type="GO" id="GO:0008199">
    <property type="term" value="F:ferric iron binding"/>
    <property type="evidence" value="ECO:0007669"/>
    <property type="project" value="InterPro"/>
</dbReference>
<keyword evidence="3" id="KW-0223">Dioxygenase</keyword>
<dbReference type="SUPFAM" id="SSF49482">
    <property type="entry name" value="Aromatic compound dioxygenase"/>
    <property type="match status" value="1"/>
</dbReference>
<sequence>MSFINSLNFILVILMNNISHQQIFGETTTMATPPICPGDGYCMADANNEKCELTPQSYEGPFFLPNQPIRQDIREGRPGVSLKIEFIVKNTKCQPVQDAQVHVWHADALGVYSAYSGYYPLGDPNAKQITGPHAEPTEEATFLRGIQITDSNGRAKFQTIYPGWYRYRTLHLHFKITFEGKDKYSGEIYFPDSLTDEIAKVEPYKEHNDKRVKNKQDSQFLHDNGEYLVMRPNGNLVDGLEGQMEIVI</sequence>
<dbReference type="PANTHER" id="PTHR34315">
    <property type="match status" value="1"/>
</dbReference>
<keyword evidence="3" id="KW-0560">Oxidoreductase</keyword>
<dbReference type="OrthoDB" id="7776735at2759"/>
<feature type="signal peptide" evidence="1">
    <location>
        <begin position="1"/>
        <end position="25"/>
    </location>
</feature>
<dbReference type="Proteomes" id="UP000198287">
    <property type="component" value="Unassembled WGS sequence"/>
</dbReference>
<name>A0A226ELQ7_FOLCA</name>
<feature type="chain" id="PRO_5012443452" evidence="1">
    <location>
        <begin position="26"/>
        <end position="248"/>
    </location>
</feature>
<reference evidence="3 4" key="1">
    <citation type="submission" date="2015-12" db="EMBL/GenBank/DDBJ databases">
        <title>The genome of Folsomia candida.</title>
        <authorList>
            <person name="Faddeeva A."/>
            <person name="Derks M.F."/>
            <person name="Anvar Y."/>
            <person name="Smit S."/>
            <person name="Van Straalen N."/>
            <person name="Roelofs D."/>
        </authorList>
    </citation>
    <scope>NUCLEOTIDE SEQUENCE [LARGE SCALE GENOMIC DNA]</scope>
    <source>
        <strain evidence="3 4">VU population</strain>
        <tissue evidence="3">Whole body</tissue>
    </source>
</reference>
<protein>
    <submittedName>
        <fullName evidence="3">Catechol 1,2-dioxygenase</fullName>
    </submittedName>
</protein>
<comment type="caution">
    <text evidence="3">The sequence shown here is derived from an EMBL/GenBank/DDBJ whole genome shotgun (WGS) entry which is preliminary data.</text>
</comment>
<keyword evidence="4" id="KW-1185">Reference proteome</keyword>
<evidence type="ECO:0000259" key="2">
    <source>
        <dbReference type="Pfam" id="PF00775"/>
    </source>
</evidence>
<dbReference type="STRING" id="158441.A0A226ELQ7"/>
<dbReference type="GO" id="GO:0016702">
    <property type="term" value="F:oxidoreductase activity, acting on single donors with incorporation of molecular oxygen, incorporation of two atoms of oxygen"/>
    <property type="evidence" value="ECO:0007669"/>
    <property type="project" value="InterPro"/>
</dbReference>
<dbReference type="EMBL" id="LNIX01000003">
    <property type="protein sequence ID" value="OXA57944.1"/>
    <property type="molecule type" value="Genomic_DNA"/>
</dbReference>
<dbReference type="PANTHER" id="PTHR34315:SF1">
    <property type="entry name" value="INTRADIOL RING-CLEAVAGE DIOXYGENASES DOMAIN-CONTAINING PROTEIN-RELATED"/>
    <property type="match status" value="1"/>
</dbReference>
<dbReference type="AlphaFoldDB" id="A0A226ELQ7"/>